<reference evidence="1" key="1">
    <citation type="submission" date="2021-06" db="EMBL/GenBank/DDBJ databases">
        <authorList>
            <person name="Kallberg Y."/>
            <person name="Tangrot J."/>
            <person name="Rosling A."/>
        </authorList>
    </citation>
    <scope>NUCLEOTIDE SEQUENCE</scope>
    <source>
        <strain evidence="1">FL966</strain>
    </source>
</reference>
<dbReference type="PANTHER" id="PTHR16537:SF1">
    <property type="entry name" value="PROTEIN ZNRD2"/>
    <property type="match status" value="1"/>
</dbReference>
<dbReference type="InterPro" id="IPR051888">
    <property type="entry name" value="UPF0148_domain"/>
</dbReference>
<dbReference type="PANTHER" id="PTHR16537">
    <property type="entry name" value="SJOEGREN SYNDROME/SCLERODERMA AUTOANTIGEN 1"/>
    <property type="match status" value="1"/>
</dbReference>
<accession>A0A9N9NMR9</accession>
<evidence type="ECO:0000313" key="1">
    <source>
        <dbReference type="EMBL" id="CAG8744837.1"/>
    </source>
</evidence>
<evidence type="ECO:0000313" key="2">
    <source>
        <dbReference type="Proteomes" id="UP000789759"/>
    </source>
</evidence>
<comment type="caution">
    <text evidence="1">The sequence shown here is derived from an EMBL/GenBank/DDBJ whole genome shotgun (WGS) entry which is preliminary data.</text>
</comment>
<proteinExistence type="predicted"/>
<sequence>MSIDERREQSQRASQSIGQYLLQGWALIDEICPNDICYGIPLLRSRDKKKYCVICQQYYINESDLENSKCKTTRDFTPQTSTSSNRSVFNEEKHKVHTKDAEIIVASSFNNYNETLNTAQKVIISKIEELSVYLQDTIDLSEVKSICDAIKNCAQTLEVLRALNKT</sequence>
<keyword evidence="2" id="KW-1185">Reference proteome</keyword>
<dbReference type="AlphaFoldDB" id="A0A9N9NMR9"/>
<dbReference type="Proteomes" id="UP000789759">
    <property type="component" value="Unassembled WGS sequence"/>
</dbReference>
<organism evidence="1 2">
    <name type="scientific">Cetraspora pellucida</name>
    <dbReference type="NCBI Taxonomy" id="1433469"/>
    <lineage>
        <taxon>Eukaryota</taxon>
        <taxon>Fungi</taxon>
        <taxon>Fungi incertae sedis</taxon>
        <taxon>Mucoromycota</taxon>
        <taxon>Glomeromycotina</taxon>
        <taxon>Glomeromycetes</taxon>
        <taxon>Diversisporales</taxon>
        <taxon>Gigasporaceae</taxon>
        <taxon>Cetraspora</taxon>
    </lineage>
</organism>
<dbReference type="Pfam" id="PF06677">
    <property type="entry name" value="Auto_anti-p27"/>
    <property type="match status" value="1"/>
</dbReference>
<gene>
    <name evidence="1" type="ORF">CPELLU_LOCUS14307</name>
</gene>
<name>A0A9N9NMR9_9GLOM</name>
<protein>
    <submittedName>
        <fullName evidence="1">14578_t:CDS:1</fullName>
    </submittedName>
</protein>
<dbReference type="OrthoDB" id="28939at2759"/>
<dbReference type="EMBL" id="CAJVQA010016747">
    <property type="protein sequence ID" value="CAG8744837.1"/>
    <property type="molecule type" value="Genomic_DNA"/>
</dbReference>
<dbReference type="InterPro" id="IPR009563">
    <property type="entry name" value="SSSCA1"/>
</dbReference>